<sequence length="103" mass="12073">MRSESVYDYEIKPHIIQLVKQNIFNGMALENLMDHVEQFEELCNTTKTNGVPQDYLMLTLFKILLGDRASRWLKLLEPGSITTWDQCRDLFINHFDPKSKLIA</sequence>
<dbReference type="Pfam" id="PF03732">
    <property type="entry name" value="Retrotrans_gag"/>
    <property type="match status" value="1"/>
</dbReference>
<protein>
    <recommendedName>
        <fullName evidence="1">Retrotransposon gag domain-containing protein</fullName>
    </recommendedName>
</protein>
<organism evidence="2 3">
    <name type="scientific">Cardamine amara subsp. amara</name>
    <dbReference type="NCBI Taxonomy" id="228776"/>
    <lineage>
        <taxon>Eukaryota</taxon>
        <taxon>Viridiplantae</taxon>
        <taxon>Streptophyta</taxon>
        <taxon>Embryophyta</taxon>
        <taxon>Tracheophyta</taxon>
        <taxon>Spermatophyta</taxon>
        <taxon>Magnoliopsida</taxon>
        <taxon>eudicotyledons</taxon>
        <taxon>Gunneridae</taxon>
        <taxon>Pentapetalae</taxon>
        <taxon>rosids</taxon>
        <taxon>malvids</taxon>
        <taxon>Brassicales</taxon>
        <taxon>Brassicaceae</taxon>
        <taxon>Cardamineae</taxon>
        <taxon>Cardamine</taxon>
    </lineage>
</organism>
<dbReference type="AlphaFoldDB" id="A0ABD0ZVY7"/>
<accession>A0ABD0ZVY7</accession>
<reference evidence="2 3" key="1">
    <citation type="submission" date="2024-04" db="EMBL/GenBank/DDBJ databases">
        <title>Genome assembly C_amara_ONT_v2.</title>
        <authorList>
            <person name="Yant L."/>
            <person name="Moore C."/>
            <person name="Slenker M."/>
        </authorList>
    </citation>
    <scope>NUCLEOTIDE SEQUENCE [LARGE SCALE GENOMIC DNA]</scope>
    <source>
        <tissue evidence="2">Leaf</tissue>
    </source>
</reference>
<dbReference type="InterPro" id="IPR005162">
    <property type="entry name" value="Retrotrans_gag_dom"/>
</dbReference>
<gene>
    <name evidence="2" type="ORF">V5N11_036078</name>
</gene>
<evidence type="ECO:0000313" key="3">
    <source>
        <dbReference type="Proteomes" id="UP001558713"/>
    </source>
</evidence>
<proteinExistence type="predicted"/>
<comment type="caution">
    <text evidence="2">The sequence shown here is derived from an EMBL/GenBank/DDBJ whole genome shotgun (WGS) entry which is preliminary data.</text>
</comment>
<feature type="domain" description="Retrotransposon gag" evidence="1">
    <location>
        <begin position="60"/>
        <end position="99"/>
    </location>
</feature>
<evidence type="ECO:0000313" key="2">
    <source>
        <dbReference type="EMBL" id="KAL1198783.1"/>
    </source>
</evidence>
<dbReference type="EMBL" id="JBANAX010000658">
    <property type="protein sequence ID" value="KAL1198783.1"/>
    <property type="molecule type" value="Genomic_DNA"/>
</dbReference>
<keyword evidence="3" id="KW-1185">Reference proteome</keyword>
<dbReference type="Proteomes" id="UP001558713">
    <property type="component" value="Unassembled WGS sequence"/>
</dbReference>
<evidence type="ECO:0000259" key="1">
    <source>
        <dbReference type="Pfam" id="PF03732"/>
    </source>
</evidence>
<name>A0ABD0ZVY7_CARAN</name>
<dbReference type="PANTHER" id="PTHR33223:SF11">
    <property type="entry name" value="ELEMENT PROTEIN, PUTATIVE-RELATED"/>
    <property type="match status" value="1"/>
</dbReference>
<dbReference type="PANTHER" id="PTHR33223">
    <property type="entry name" value="CCHC-TYPE DOMAIN-CONTAINING PROTEIN"/>
    <property type="match status" value="1"/>
</dbReference>